<dbReference type="InterPro" id="IPR023996">
    <property type="entry name" value="TonB-dep_OMP_SusC/RagA"/>
</dbReference>
<dbReference type="Pfam" id="PF13715">
    <property type="entry name" value="CarbopepD_reg_2"/>
    <property type="match status" value="1"/>
</dbReference>
<evidence type="ECO:0000256" key="2">
    <source>
        <dbReference type="ARBA" id="ARBA00022448"/>
    </source>
</evidence>
<dbReference type="EMBL" id="JBHTHZ010000002">
    <property type="protein sequence ID" value="MFD0793103.1"/>
    <property type="molecule type" value="Genomic_DNA"/>
</dbReference>
<evidence type="ECO:0000256" key="6">
    <source>
        <dbReference type="ARBA" id="ARBA00023237"/>
    </source>
</evidence>
<dbReference type="RefSeq" id="WP_377112408.1">
    <property type="nucleotide sequence ID" value="NZ_JBHTHZ010000002.1"/>
</dbReference>
<evidence type="ECO:0000259" key="9">
    <source>
        <dbReference type="Pfam" id="PF07715"/>
    </source>
</evidence>
<evidence type="ECO:0000256" key="4">
    <source>
        <dbReference type="ARBA" id="ARBA00022692"/>
    </source>
</evidence>
<dbReference type="PROSITE" id="PS52016">
    <property type="entry name" value="TONB_DEPENDENT_REC_3"/>
    <property type="match status" value="1"/>
</dbReference>
<dbReference type="InterPro" id="IPR023997">
    <property type="entry name" value="TonB-dep_OMP_SusC/RagA_CS"/>
</dbReference>
<comment type="similarity">
    <text evidence="7">Belongs to the TonB-dependent receptor family.</text>
</comment>
<dbReference type="InterPro" id="IPR039426">
    <property type="entry name" value="TonB-dep_rcpt-like"/>
</dbReference>
<dbReference type="Proteomes" id="UP001597010">
    <property type="component" value="Unassembled WGS sequence"/>
</dbReference>
<dbReference type="SUPFAM" id="SSF56935">
    <property type="entry name" value="Porins"/>
    <property type="match status" value="1"/>
</dbReference>
<dbReference type="InterPro" id="IPR037066">
    <property type="entry name" value="Plug_dom_sf"/>
</dbReference>
<dbReference type="InterPro" id="IPR008969">
    <property type="entry name" value="CarboxyPept-like_regulatory"/>
</dbReference>
<feature type="chain" id="PRO_5045929118" evidence="8">
    <location>
        <begin position="34"/>
        <end position="1070"/>
    </location>
</feature>
<reference evidence="11" key="1">
    <citation type="journal article" date="2019" name="Int. J. Syst. Evol. Microbiol.">
        <title>The Global Catalogue of Microorganisms (GCM) 10K type strain sequencing project: providing services to taxonomists for standard genome sequencing and annotation.</title>
        <authorList>
            <consortium name="The Broad Institute Genomics Platform"/>
            <consortium name="The Broad Institute Genome Sequencing Center for Infectious Disease"/>
            <person name="Wu L."/>
            <person name="Ma J."/>
        </authorList>
    </citation>
    <scope>NUCLEOTIDE SEQUENCE [LARGE SCALE GENOMIC DNA]</scope>
    <source>
        <strain evidence="11">CCUG 61484</strain>
    </source>
</reference>
<dbReference type="InterPro" id="IPR036942">
    <property type="entry name" value="Beta-barrel_TonB_sf"/>
</dbReference>
<evidence type="ECO:0000256" key="5">
    <source>
        <dbReference type="ARBA" id="ARBA00023136"/>
    </source>
</evidence>
<evidence type="ECO:0000256" key="7">
    <source>
        <dbReference type="PROSITE-ProRule" id="PRU01360"/>
    </source>
</evidence>
<keyword evidence="2 7" id="KW-0813">Transport</keyword>
<sequence>MKKTLLKNYCYLNKRRLCLTAMPLIMFSGIAQAKLVTDFTSIAPPVVLPSKTATAIRGNVKDAASGQTLPGVTVKIKGTNAGTVTDANGNFTINAEATDILQFSYLGYDMAEIAVKDKDYIDVRLQPSVSKNLNEVIVVGYGTQKKTSTTASVSTINTQEITQKPVVNVTNSLVGRASGLIVTQSGGEPGFDGSNIQIRGTGSIGRSAPLTIVDGVPRDFSRIDPNSIATISILKDAAAVAPYGVAGANGVILITTKQGKQGKATLTYNGYWGIQNPTKVPEFVNSYQYALMRNEANANDAHDQGSTYQPFATPEDLQLYQDHSDPDGHPDGHPLHDIIKRNRPITTHNLTLSGGTDDVKYFASLAYTHQAGMWDPTYLNKYNGALSVTAKATSTTNVGISVNSSVEDQHFPAFGAGSIIDQAMRQAPTTPIYYSNGLWTGYIGQSLIGEIYHSGYQTNHNTVLYSQLFIEQKLPLDGLSIKGVVSYDNGPDPLFGNATTFTRKYSTPIPFYNVNTSTTPYTYTPNIQGNSKASFYESFSQNISLTYQGQLNYAHNFGKNAVTGLAVVEYRNINYQNFNAQRINYNLDIDELNYGGPAPSDATNGGFSNGQKQIGYVYRLGYAYDNRYLFEAAGRYDGSYLFGPGHRFGFFPAFSAGWRISEEKFMKGINWIDNLKLRASWGQSGAYPSVGGAIQTYQYLSPYNAYGNSAVIAGSATQGIYEALQGNPDITWEKSNKTDVGFEATLWKGALGIEADYFYEKRSNMLVGIGNALPAEYGIGVGLVNGGVMQNKGIDLTLTTFKQFSNDLRLDVKGTFTYAKNKLLQIYENSATFNNVNRRQTGRPLGEQFGLKATGYFTPEDFVDPDAASPVLKSGIAIPSFGTVRPGDIQYADLNNDGRIDANDITDIGHPGTPGIIYGLEPRVTYKNFDVDLLFQGSGLSSTYFNNYFVWPFQSSGSATTLVYDDHWTPTNTNALYPRLTGTPTSNNTQQSSWWMRNTSYLRLRSFEVGYTFSNKLLGRTVRSLRVYAAGQNVFTWTPHIKETFDPEQVGNNQNYFQQRVFSFGVNATF</sequence>
<evidence type="ECO:0000256" key="3">
    <source>
        <dbReference type="ARBA" id="ARBA00022452"/>
    </source>
</evidence>
<evidence type="ECO:0000313" key="11">
    <source>
        <dbReference type="Proteomes" id="UP001597010"/>
    </source>
</evidence>
<organism evidence="10 11">
    <name type="scientific">Mucilaginibacter litoreus</name>
    <dbReference type="NCBI Taxonomy" id="1048221"/>
    <lineage>
        <taxon>Bacteria</taxon>
        <taxon>Pseudomonadati</taxon>
        <taxon>Bacteroidota</taxon>
        <taxon>Sphingobacteriia</taxon>
        <taxon>Sphingobacteriales</taxon>
        <taxon>Sphingobacteriaceae</taxon>
        <taxon>Mucilaginibacter</taxon>
    </lineage>
</organism>
<dbReference type="NCBIfam" id="TIGR04056">
    <property type="entry name" value="OMP_RagA_SusC"/>
    <property type="match status" value="1"/>
</dbReference>
<dbReference type="SUPFAM" id="SSF49464">
    <property type="entry name" value="Carboxypeptidase regulatory domain-like"/>
    <property type="match status" value="1"/>
</dbReference>
<dbReference type="InterPro" id="IPR018247">
    <property type="entry name" value="EF_Hand_1_Ca_BS"/>
</dbReference>
<accession>A0ABW3AQ11</accession>
<keyword evidence="5 7" id="KW-0472">Membrane</keyword>
<protein>
    <submittedName>
        <fullName evidence="10">SusC/RagA family TonB-linked outer membrane protein</fullName>
    </submittedName>
</protein>
<name>A0ABW3AQ11_9SPHI</name>
<dbReference type="Gene3D" id="2.40.170.20">
    <property type="entry name" value="TonB-dependent receptor, beta-barrel domain"/>
    <property type="match status" value="1"/>
</dbReference>
<evidence type="ECO:0000313" key="10">
    <source>
        <dbReference type="EMBL" id="MFD0793103.1"/>
    </source>
</evidence>
<evidence type="ECO:0000256" key="8">
    <source>
        <dbReference type="SAM" id="SignalP"/>
    </source>
</evidence>
<dbReference type="NCBIfam" id="TIGR04057">
    <property type="entry name" value="SusC_RagA_signa"/>
    <property type="match status" value="1"/>
</dbReference>
<feature type="signal peptide" evidence="8">
    <location>
        <begin position="1"/>
        <end position="33"/>
    </location>
</feature>
<keyword evidence="6 7" id="KW-0998">Cell outer membrane</keyword>
<dbReference type="InterPro" id="IPR012910">
    <property type="entry name" value="Plug_dom"/>
</dbReference>
<dbReference type="Pfam" id="PF07715">
    <property type="entry name" value="Plug"/>
    <property type="match status" value="1"/>
</dbReference>
<feature type="domain" description="TonB-dependent receptor plug" evidence="9">
    <location>
        <begin position="146"/>
        <end position="251"/>
    </location>
</feature>
<comment type="subcellular location">
    <subcellularLocation>
        <location evidence="1 7">Cell outer membrane</location>
        <topology evidence="1 7">Multi-pass membrane protein</topology>
    </subcellularLocation>
</comment>
<dbReference type="Gene3D" id="2.60.40.1120">
    <property type="entry name" value="Carboxypeptidase-like, regulatory domain"/>
    <property type="match status" value="1"/>
</dbReference>
<keyword evidence="11" id="KW-1185">Reference proteome</keyword>
<proteinExistence type="inferred from homology"/>
<keyword evidence="8" id="KW-0732">Signal</keyword>
<evidence type="ECO:0000256" key="1">
    <source>
        <dbReference type="ARBA" id="ARBA00004571"/>
    </source>
</evidence>
<keyword evidence="4 7" id="KW-0812">Transmembrane</keyword>
<dbReference type="PROSITE" id="PS00018">
    <property type="entry name" value="EF_HAND_1"/>
    <property type="match status" value="1"/>
</dbReference>
<comment type="caution">
    <text evidence="10">The sequence shown here is derived from an EMBL/GenBank/DDBJ whole genome shotgun (WGS) entry which is preliminary data.</text>
</comment>
<dbReference type="Gene3D" id="2.170.130.10">
    <property type="entry name" value="TonB-dependent receptor, plug domain"/>
    <property type="match status" value="1"/>
</dbReference>
<keyword evidence="3 7" id="KW-1134">Transmembrane beta strand</keyword>
<gene>
    <name evidence="10" type="ORF">ACFQZX_05705</name>
</gene>